<gene>
    <name evidence="3" type="ORF">ACFP2T_09375</name>
</gene>
<evidence type="ECO:0000256" key="1">
    <source>
        <dbReference type="SAM" id="MobiDB-lite"/>
    </source>
</evidence>
<dbReference type="InterPro" id="IPR008979">
    <property type="entry name" value="Galactose-bd-like_sf"/>
</dbReference>
<dbReference type="EMBL" id="JBHSPR010000007">
    <property type="protein sequence ID" value="MFC6016409.1"/>
    <property type="molecule type" value="Genomic_DNA"/>
</dbReference>
<reference evidence="4" key="1">
    <citation type="journal article" date="2019" name="Int. J. Syst. Evol. Microbiol.">
        <title>The Global Catalogue of Microorganisms (GCM) 10K type strain sequencing project: providing services to taxonomists for standard genome sequencing and annotation.</title>
        <authorList>
            <consortium name="The Broad Institute Genomics Platform"/>
            <consortium name="The Broad Institute Genome Sequencing Center for Infectious Disease"/>
            <person name="Wu L."/>
            <person name="Ma J."/>
        </authorList>
    </citation>
    <scope>NUCLEOTIDE SEQUENCE [LARGE SCALE GENOMIC DNA]</scope>
    <source>
        <strain evidence="4">ZS-35-S2</strain>
    </source>
</reference>
<keyword evidence="2" id="KW-0732">Signal</keyword>
<dbReference type="Pfam" id="PF13385">
    <property type="entry name" value="Laminin_G_3"/>
    <property type="match status" value="1"/>
</dbReference>
<dbReference type="SUPFAM" id="SSF49785">
    <property type="entry name" value="Galactose-binding domain-like"/>
    <property type="match status" value="1"/>
</dbReference>
<dbReference type="InterPro" id="IPR013320">
    <property type="entry name" value="ConA-like_dom_sf"/>
</dbReference>
<evidence type="ECO:0000256" key="2">
    <source>
        <dbReference type="SAM" id="SignalP"/>
    </source>
</evidence>
<comment type="caution">
    <text evidence="3">The sequence shown here is derived from an EMBL/GenBank/DDBJ whole genome shotgun (WGS) entry which is preliminary data.</text>
</comment>
<dbReference type="RefSeq" id="WP_377419738.1">
    <property type="nucleotide sequence ID" value="NZ_JBHSPR010000007.1"/>
</dbReference>
<name>A0ABW1K3V4_9ACTN</name>
<dbReference type="SUPFAM" id="SSF49899">
    <property type="entry name" value="Concanavalin A-like lectins/glucanases"/>
    <property type="match status" value="1"/>
</dbReference>
<proteinExistence type="predicted"/>
<dbReference type="InterPro" id="IPR017853">
    <property type="entry name" value="GH"/>
</dbReference>
<protein>
    <submittedName>
        <fullName evidence="3">LamG-like jellyroll fold domain-containing protein</fullName>
    </submittedName>
</protein>
<sequence>MRHRTLRAAVAAAMLITAGTAVAGRAAPSRAAGPPGRAPMVLDVDVSKPFKKVDHAASGSLYGLADEGWPADPWIAAVRPKMFTQPPPGATHQPNGEPAPVGDTLKVWPVAKRHGATVTVRLPDIFPSFPYQWQGDDYWYQQVEKMVRATLASGADNIYGYEIWNEPQWTWNPSWGDFDEMWARTYRLIRTLDPDTPIIGPSHDRDYESGMRAFLTAAVASGTVPDIISWHELGTARGIDVEGRVESYRELEKEFGIGPLPISINEYGAPRDAGVPGWLTRFVARLERAEVDTANLAFWHKPGRLADLLVPVGGGSGPARQAEPTGNYWLFKWYGGMTGNMVETTPPSRAGRVIEVGEPTPAPATRVPGRDGFGNAIKLNGTDPNRYVELPPGVLRGLTDFTVATWVNLASTPDWSRIFDFGASTQVNMFLTPRSGDGATNNALRFSITNNGGAAEQQINGTGPLPTGWTHVAVTKAGNTGTLYVNGEPVGTNPNLTLSPSDLAGGDTANNWIGRSQYPDPLLDGTVDDFQIFGRGLASAEVRSLMAAPGGAVGGGDVAWYRLDETGGATATDSSGNQRNGTVVTRTEGVERLPAPDGFASADPRTRTVRVVFGGSDGDLQLAVRGLSALRGFGGKANVQVFATEWTGTDGVSEGPVSLFSGTYPVRDGKISVPLSGLRNSDAYLAVIRPDREAPDLAGPARRYEAEAADHRSWSTVDSPLASDNRYVRPGRSGHRDLSFVVTAPVAGAYDLDVRYTNPSGSPVRGSVLTSAGIRTVDYAPTTTAAPFSTNRIQAVLRKGPNRVTLRVASRTVGVDHLDVSPFRIRVEAERGEWSGASLVTIDMDENNFFAPYVSNDAYVRDLSQPDSNLRLPVTVPAAGRYRLKIGYSTAGSEAERRAQTRSGHILRVDDGPWQVVSYAPTQFREMIRQTTAIVDLPAGTSTITLAKGHPDHPGAPQPGTVDLDYVDVTLPR</sequence>
<evidence type="ECO:0000313" key="3">
    <source>
        <dbReference type="EMBL" id="MFC6016409.1"/>
    </source>
</evidence>
<dbReference type="SUPFAM" id="SSF51445">
    <property type="entry name" value="(Trans)glycosidases"/>
    <property type="match status" value="1"/>
</dbReference>
<keyword evidence="4" id="KW-1185">Reference proteome</keyword>
<dbReference type="Proteomes" id="UP001596203">
    <property type="component" value="Unassembled WGS sequence"/>
</dbReference>
<feature type="signal peptide" evidence="2">
    <location>
        <begin position="1"/>
        <end position="23"/>
    </location>
</feature>
<evidence type="ECO:0000313" key="4">
    <source>
        <dbReference type="Proteomes" id="UP001596203"/>
    </source>
</evidence>
<dbReference type="Gene3D" id="2.60.120.200">
    <property type="match status" value="1"/>
</dbReference>
<feature type="region of interest" description="Disordered" evidence="1">
    <location>
        <begin position="82"/>
        <end position="101"/>
    </location>
</feature>
<feature type="chain" id="PRO_5046557415" evidence="2">
    <location>
        <begin position="24"/>
        <end position="973"/>
    </location>
</feature>
<dbReference type="Gene3D" id="2.60.120.260">
    <property type="entry name" value="Galactose-binding domain-like"/>
    <property type="match status" value="2"/>
</dbReference>
<accession>A0ABW1K3V4</accession>
<dbReference type="Gene3D" id="3.20.20.80">
    <property type="entry name" value="Glycosidases"/>
    <property type="match status" value="1"/>
</dbReference>
<organism evidence="3 4">
    <name type="scientific">Plantactinospora solaniradicis</name>
    <dbReference type="NCBI Taxonomy" id="1723736"/>
    <lineage>
        <taxon>Bacteria</taxon>
        <taxon>Bacillati</taxon>
        <taxon>Actinomycetota</taxon>
        <taxon>Actinomycetes</taxon>
        <taxon>Micromonosporales</taxon>
        <taxon>Micromonosporaceae</taxon>
        <taxon>Plantactinospora</taxon>
    </lineage>
</organism>
<dbReference type="CDD" id="cd02795">
    <property type="entry name" value="CBM6-CBM35-CBM36_like"/>
    <property type="match status" value="1"/>
</dbReference>